<evidence type="ECO:0000256" key="10">
    <source>
        <dbReference type="ARBA" id="ARBA00023002"/>
    </source>
</evidence>
<evidence type="ECO:0000256" key="9">
    <source>
        <dbReference type="ARBA" id="ARBA00022989"/>
    </source>
</evidence>
<keyword evidence="16" id="KW-1185">Reference proteome</keyword>
<sequence length="191" mass="22409">MTYLYLKAIHIVFVVCWFAGIFYLPRLFIYNIEAQEQPDSNARAIMTKQFNVMAKRLWYGITIPSAVISLITGTWLLIERGYWRYLFEGSMLWLLIKLILVVLFYWYNYSLHKILQQQLRNVYKITSQQLRIWNEVATVILVAVVFLAVVKSSLSLLYALVGIILLIAVLFAAIDIYKKIRLKQNKPHKEA</sequence>
<evidence type="ECO:0000256" key="4">
    <source>
        <dbReference type="ARBA" id="ARBA00017504"/>
    </source>
</evidence>
<gene>
    <name evidence="15" type="ORF">OD355_01765</name>
</gene>
<feature type="binding site" description="axial binding residue" evidence="14">
    <location>
        <position position="10"/>
    </location>
    <ligand>
        <name>heme</name>
        <dbReference type="ChEBI" id="CHEBI:30413"/>
    </ligand>
    <ligandPart>
        <name>Fe</name>
        <dbReference type="ChEBI" id="CHEBI:18248"/>
    </ligandPart>
</feature>
<comment type="catalytic activity">
    <reaction evidence="13 14">
        <text>protoporphyrinogen IX + 3 A = protoporphyrin IX + 3 AH2</text>
        <dbReference type="Rhea" id="RHEA:62000"/>
        <dbReference type="ChEBI" id="CHEBI:13193"/>
        <dbReference type="ChEBI" id="CHEBI:17499"/>
        <dbReference type="ChEBI" id="CHEBI:57306"/>
        <dbReference type="ChEBI" id="CHEBI:57307"/>
    </reaction>
</comment>
<comment type="similarity">
    <text evidence="3 14">Belongs to the HemJ family.</text>
</comment>
<evidence type="ECO:0000256" key="1">
    <source>
        <dbReference type="ARBA" id="ARBA00004651"/>
    </source>
</evidence>
<comment type="caution">
    <text evidence="15">The sequence shown here is derived from an EMBL/GenBank/DDBJ whole genome shotgun (WGS) entry which is preliminary data.</text>
</comment>
<keyword evidence="12 14" id="KW-0472">Membrane</keyword>
<evidence type="ECO:0000256" key="11">
    <source>
        <dbReference type="ARBA" id="ARBA00023004"/>
    </source>
</evidence>
<dbReference type="AlphaFoldDB" id="A0AAE3LJ45"/>
<feature type="transmembrane region" description="Helical" evidence="14">
    <location>
        <begin position="130"/>
        <end position="150"/>
    </location>
</feature>
<evidence type="ECO:0000313" key="16">
    <source>
        <dbReference type="Proteomes" id="UP001209317"/>
    </source>
</evidence>
<feature type="transmembrane region" description="Helical" evidence="14">
    <location>
        <begin position="6"/>
        <end position="24"/>
    </location>
</feature>
<evidence type="ECO:0000256" key="6">
    <source>
        <dbReference type="ARBA" id="ARBA00022617"/>
    </source>
</evidence>
<protein>
    <recommendedName>
        <fullName evidence="4 14">Protoporphyrinogen IX oxidase</fullName>
        <shortName evidence="14">PPO</shortName>
        <ecNumber evidence="14">1.3.99.-</ecNumber>
    </recommendedName>
</protein>
<keyword evidence="5 14" id="KW-1003">Cell membrane</keyword>
<evidence type="ECO:0000256" key="13">
    <source>
        <dbReference type="ARBA" id="ARBA00048390"/>
    </source>
</evidence>
<keyword evidence="6 14" id="KW-0349">Heme</keyword>
<dbReference type="Proteomes" id="UP001209317">
    <property type="component" value="Unassembled WGS sequence"/>
</dbReference>
<keyword evidence="8 14" id="KW-0479">Metal-binding</keyword>
<feature type="binding site" description="axial binding residue" evidence="14">
    <location>
        <position position="97"/>
    </location>
    <ligand>
        <name>heme</name>
        <dbReference type="ChEBI" id="CHEBI:30413"/>
    </ligand>
    <ligandPart>
        <name>Fe</name>
        <dbReference type="ChEBI" id="CHEBI:18248"/>
    </ligandPart>
</feature>
<keyword evidence="11 14" id="KW-0408">Iron</keyword>
<evidence type="ECO:0000313" key="15">
    <source>
        <dbReference type="EMBL" id="MCU7693238.1"/>
    </source>
</evidence>
<dbReference type="PANTHER" id="PTHR40255:SF1">
    <property type="entry name" value="PROTOPORPHYRINOGEN IX OXIDASE"/>
    <property type="match status" value="1"/>
</dbReference>
<evidence type="ECO:0000256" key="14">
    <source>
        <dbReference type="HAMAP-Rule" id="MF_02239"/>
    </source>
</evidence>
<dbReference type="Pfam" id="PF03653">
    <property type="entry name" value="UPF0093"/>
    <property type="match status" value="1"/>
</dbReference>
<evidence type="ECO:0000256" key="8">
    <source>
        <dbReference type="ARBA" id="ARBA00022723"/>
    </source>
</evidence>
<dbReference type="PANTHER" id="PTHR40255">
    <property type="entry name" value="UPF0093 MEMBRANE PROTEIN SLR1790"/>
    <property type="match status" value="1"/>
</dbReference>
<dbReference type="EC" id="1.3.99.-" evidence="14"/>
<feature type="transmembrane region" description="Helical" evidence="14">
    <location>
        <begin position="57"/>
        <end position="78"/>
    </location>
</feature>
<accession>A0AAE3LJ45</accession>
<feature type="transmembrane region" description="Helical" evidence="14">
    <location>
        <begin position="90"/>
        <end position="109"/>
    </location>
</feature>
<proteinExistence type="inferred from homology"/>
<comment type="cofactor">
    <cofactor evidence="14">
        <name>heme b</name>
        <dbReference type="ChEBI" id="CHEBI:60344"/>
    </cofactor>
    <text evidence="14">Binds 1 heme b (iron(II)-protoporphyrin IX) group per subunit.</text>
</comment>
<reference evidence="15" key="1">
    <citation type="submission" date="2022-10" db="EMBL/GenBank/DDBJ databases">
        <authorList>
            <person name="Kim H.S."/>
            <person name="Kim J.-S."/>
            <person name="Suh M.K."/>
            <person name="Eom M.K."/>
            <person name="Lee J.-S."/>
        </authorList>
    </citation>
    <scope>NUCLEOTIDE SEQUENCE</scope>
    <source>
        <strain evidence="15">LIP-5</strain>
    </source>
</reference>
<evidence type="ECO:0000256" key="2">
    <source>
        <dbReference type="ARBA" id="ARBA00005073"/>
    </source>
</evidence>
<evidence type="ECO:0000256" key="7">
    <source>
        <dbReference type="ARBA" id="ARBA00022692"/>
    </source>
</evidence>
<comment type="function">
    <text evidence="14">Catalyzes the oxidation of protoporphyrinogen IX to protoporphyrin IX.</text>
</comment>
<dbReference type="GO" id="GO:0070818">
    <property type="term" value="F:protoporphyrinogen oxidase activity"/>
    <property type="evidence" value="ECO:0007669"/>
    <property type="project" value="UniProtKB-UniRule"/>
</dbReference>
<dbReference type="InterPro" id="IPR005265">
    <property type="entry name" value="HemJ-like"/>
</dbReference>
<organism evidence="15 16">
    <name type="scientific">Haoranjiania flava</name>
    <dbReference type="NCBI Taxonomy" id="1856322"/>
    <lineage>
        <taxon>Bacteria</taxon>
        <taxon>Pseudomonadati</taxon>
        <taxon>Bacteroidota</taxon>
        <taxon>Chitinophagia</taxon>
        <taxon>Chitinophagales</taxon>
        <taxon>Chitinophagaceae</taxon>
        <taxon>Haoranjiania</taxon>
    </lineage>
</organism>
<dbReference type="RefSeq" id="WP_263036726.1">
    <property type="nucleotide sequence ID" value="NZ_JAOTPL010000002.1"/>
</dbReference>
<comment type="subunit">
    <text evidence="14">Homodimer.</text>
</comment>
<dbReference type="GO" id="GO:0046872">
    <property type="term" value="F:metal ion binding"/>
    <property type="evidence" value="ECO:0007669"/>
    <property type="project" value="UniProtKB-KW"/>
</dbReference>
<evidence type="ECO:0000256" key="5">
    <source>
        <dbReference type="ARBA" id="ARBA00022475"/>
    </source>
</evidence>
<comment type="subcellular location">
    <subcellularLocation>
        <location evidence="1 14">Cell membrane</location>
        <topology evidence="1 14">Multi-pass membrane protein</topology>
    </subcellularLocation>
</comment>
<dbReference type="EMBL" id="JAOTPL010000002">
    <property type="protein sequence ID" value="MCU7693238.1"/>
    <property type="molecule type" value="Genomic_DNA"/>
</dbReference>
<name>A0AAE3LJ45_9BACT</name>
<dbReference type="GO" id="GO:0005886">
    <property type="term" value="C:plasma membrane"/>
    <property type="evidence" value="ECO:0007669"/>
    <property type="project" value="UniProtKB-SubCell"/>
</dbReference>
<evidence type="ECO:0000256" key="3">
    <source>
        <dbReference type="ARBA" id="ARBA00006501"/>
    </source>
</evidence>
<evidence type="ECO:0000256" key="12">
    <source>
        <dbReference type="ARBA" id="ARBA00023136"/>
    </source>
</evidence>
<dbReference type="GO" id="GO:0006782">
    <property type="term" value="P:protoporphyrinogen IX biosynthetic process"/>
    <property type="evidence" value="ECO:0007669"/>
    <property type="project" value="UniProtKB-UniRule"/>
</dbReference>
<feature type="transmembrane region" description="Helical" evidence="14">
    <location>
        <begin position="156"/>
        <end position="177"/>
    </location>
</feature>
<comment type="pathway">
    <text evidence="2 14">Porphyrin-containing compound metabolism; protoporphyrin-IX biosynthesis; protoporphyrin-IX from protoporphyrinogen-IX: step 1/1.</text>
</comment>
<dbReference type="HAMAP" id="MF_02239">
    <property type="entry name" value="HemJ"/>
    <property type="match status" value="1"/>
</dbReference>
<keyword evidence="7 14" id="KW-0812">Transmembrane</keyword>
<keyword evidence="9 14" id="KW-1133">Transmembrane helix</keyword>
<keyword evidence="10 14" id="KW-0560">Oxidoreductase</keyword>